<evidence type="ECO:0008006" key="3">
    <source>
        <dbReference type="Google" id="ProtNLM"/>
    </source>
</evidence>
<protein>
    <recommendedName>
        <fullName evidence="3">BTB domain-containing protein</fullName>
    </recommendedName>
</protein>
<keyword evidence="2" id="KW-1185">Reference proteome</keyword>
<organism evidence="1 2">
    <name type="scientific">Pycnoporus cinnabarinus</name>
    <name type="common">Cinnabar-red polypore</name>
    <name type="synonym">Trametes cinnabarina</name>
    <dbReference type="NCBI Taxonomy" id="5643"/>
    <lineage>
        <taxon>Eukaryota</taxon>
        <taxon>Fungi</taxon>
        <taxon>Dikarya</taxon>
        <taxon>Basidiomycota</taxon>
        <taxon>Agaricomycotina</taxon>
        <taxon>Agaricomycetes</taxon>
        <taxon>Polyporales</taxon>
        <taxon>Polyporaceae</taxon>
        <taxon>Trametes</taxon>
    </lineage>
</organism>
<accession>A0A060S735</accession>
<reference evidence="1" key="1">
    <citation type="submission" date="2014-01" db="EMBL/GenBank/DDBJ databases">
        <title>The genome of the white-rot fungus Pycnoporus cinnabarinus: a basidiomycete model with a versatile arsenal for lignocellulosic biomass breakdown.</title>
        <authorList>
            <person name="Levasseur A."/>
            <person name="Lomascolo A."/>
            <person name="Ruiz-Duenas F.J."/>
            <person name="Uzan E."/>
            <person name="Piumi F."/>
            <person name="Kues U."/>
            <person name="Ram A.F.J."/>
            <person name="Murat C."/>
            <person name="Haon M."/>
            <person name="Benoit I."/>
            <person name="Arfi Y."/>
            <person name="Chevret D."/>
            <person name="Drula E."/>
            <person name="Kwon M.J."/>
            <person name="Gouret P."/>
            <person name="Lesage-Meessen L."/>
            <person name="Lombard V."/>
            <person name="Mariette J."/>
            <person name="Noirot C."/>
            <person name="Park J."/>
            <person name="Patyshakuliyeva A."/>
            <person name="Wieneger R.A.B."/>
            <person name="Wosten H.A.B."/>
            <person name="Martin F."/>
            <person name="Coutinho P.M."/>
            <person name="de Vries R."/>
            <person name="Martinez A.T."/>
            <person name="Klopp C."/>
            <person name="Pontarotti P."/>
            <person name="Henrissat B."/>
            <person name="Record E."/>
        </authorList>
    </citation>
    <scope>NUCLEOTIDE SEQUENCE [LARGE SCALE GENOMIC DNA]</scope>
    <source>
        <strain evidence="1">BRFM137</strain>
    </source>
</reference>
<sequence length="248" mass="28258">MSPNLRDQEFFFELVDFQVRIRTGSIRWSLPLPSVEQIDGTVFRVYSTPFQDSVFFRELFYASKAKKHGRGEDQERTKQLRFKSEDVSAADFRNLLRVLFKAPSLFATRLGGRSPLPATPLEDGPMWLTVMRLVNMWKFETVREDVIGMIDRDGDDVLRLAVAVRYDIPGMYEALEGIVVRETPLEVDEYQLLGLELAVKVVKYRELCRARNGSAFDFDASDPSIAEIFGEPFAELVAARNRASSAST</sequence>
<proteinExistence type="predicted"/>
<dbReference type="HOGENOM" id="CLU_1120616_0_0_1"/>
<comment type="caution">
    <text evidence="1">The sequence shown here is derived from an EMBL/GenBank/DDBJ whole genome shotgun (WGS) entry which is preliminary data.</text>
</comment>
<dbReference type="STRING" id="5643.A0A060S735"/>
<name>A0A060S735_PYCCI</name>
<dbReference type="OrthoDB" id="2756515at2759"/>
<dbReference type="AlphaFoldDB" id="A0A060S735"/>
<dbReference type="Proteomes" id="UP000029665">
    <property type="component" value="Unassembled WGS sequence"/>
</dbReference>
<evidence type="ECO:0000313" key="1">
    <source>
        <dbReference type="EMBL" id="CDO68099.1"/>
    </source>
</evidence>
<evidence type="ECO:0000313" key="2">
    <source>
        <dbReference type="Proteomes" id="UP000029665"/>
    </source>
</evidence>
<dbReference type="EMBL" id="CCBP010000003">
    <property type="protein sequence ID" value="CDO68099.1"/>
    <property type="molecule type" value="Genomic_DNA"/>
</dbReference>
<gene>
    <name evidence="1" type="ORF">BN946_scf185044.g7</name>
</gene>